<evidence type="ECO:0000313" key="2">
    <source>
        <dbReference type="EMBL" id="SDE24363.1"/>
    </source>
</evidence>
<feature type="transmembrane region" description="Helical" evidence="1">
    <location>
        <begin position="469"/>
        <end position="489"/>
    </location>
</feature>
<feature type="transmembrane region" description="Helical" evidence="1">
    <location>
        <begin position="304"/>
        <end position="322"/>
    </location>
</feature>
<feature type="transmembrane region" description="Helical" evidence="1">
    <location>
        <begin position="342"/>
        <end position="362"/>
    </location>
</feature>
<dbReference type="PANTHER" id="PTHR31610">
    <property type="entry name" value="SLR0360 PROTEIN"/>
    <property type="match status" value="1"/>
</dbReference>
<feature type="transmembrane region" description="Helical" evidence="1">
    <location>
        <begin position="509"/>
        <end position="530"/>
    </location>
</feature>
<proteinExistence type="predicted"/>
<feature type="transmembrane region" description="Helical" evidence="1">
    <location>
        <begin position="58"/>
        <end position="79"/>
    </location>
</feature>
<keyword evidence="1" id="KW-0472">Membrane</keyword>
<keyword evidence="1" id="KW-1133">Transmembrane helix</keyword>
<keyword evidence="3" id="KW-1185">Reference proteome</keyword>
<feature type="transmembrane region" description="Helical" evidence="1">
    <location>
        <begin position="270"/>
        <end position="292"/>
    </location>
</feature>
<feature type="transmembrane region" description="Helical" evidence="1">
    <location>
        <begin position="437"/>
        <end position="462"/>
    </location>
</feature>
<organism evidence="2 3">
    <name type="scientific">Kordiimonas lacus</name>
    <dbReference type="NCBI Taxonomy" id="637679"/>
    <lineage>
        <taxon>Bacteria</taxon>
        <taxon>Pseudomonadati</taxon>
        <taxon>Pseudomonadota</taxon>
        <taxon>Alphaproteobacteria</taxon>
        <taxon>Kordiimonadales</taxon>
        <taxon>Kordiimonadaceae</taxon>
        <taxon>Kordiimonas</taxon>
    </lineage>
</organism>
<feature type="transmembrane region" description="Helical" evidence="1">
    <location>
        <begin position="29"/>
        <end position="52"/>
    </location>
</feature>
<reference evidence="2 3" key="1">
    <citation type="submission" date="2016-10" db="EMBL/GenBank/DDBJ databases">
        <authorList>
            <person name="de Groot N.N."/>
        </authorList>
    </citation>
    <scope>NUCLEOTIDE SEQUENCE [LARGE SCALE GENOMIC DNA]</scope>
    <source>
        <strain evidence="2 3">CGMCC 1.9109</strain>
    </source>
</reference>
<feature type="transmembrane region" description="Helical" evidence="1">
    <location>
        <begin position="132"/>
        <end position="154"/>
    </location>
</feature>
<evidence type="ECO:0000313" key="3">
    <source>
        <dbReference type="Proteomes" id="UP000183685"/>
    </source>
</evidence>
<sequence>MGAMAETNKMLAGVAAPASQLAADTNAGVAFFLDVVVNMFVLASVLMGAFGYPAEYMFGKIIPGAITGIMLGNLAFFWLTKKTREATGNDALTSIPLGLDLPSVFGMCFFIIGPTYAANVDTLGVDGAADKAWVLGMACTFWMAVIKFCLSFFGRTVQEQLPQMALVGAMAGIATVWLGAEALFGVFALPEVGIVSLVIMGFALIAGHRLPFNMPGAIIAIVAGTILYYILAFGGAGDGYIVREMPELVPALPVPTFGGALAMFGDVTNYLGIIFPFALLIAASAVNVTAGARIAGDEFDAGKVVRLDAAATAVSALFGGVVQTTPYFGHATYKRMGARTGYALGAAGVITVGGFLGVIALASQMIPEAVLKPILVVVACDILRLAFSGGDVRHAPALLFATVPAILNYAHTKVSDLYGRVATTAGDAISADWMQGYLLLGAMSRGYILTSLLWGALIVWIIDRKMLRAAGAALAAAIFTEFGVIHSVMPTSEMYLPWAIPEMGGLEVLPHRLAVGYVIAAIMLYLAGFIKNKPTS</sequence>
<dbReference type="EMBL" id="FNAK01000005">
    <property type="protein sequence ID" value="SDE24363.1"/>
    <property type="molecule type" value="Genomic_DNA"/>
</dbReference>
<keyword evidence="1" id="KW-0812">Transmembrane</keyword>
<dbReference type="PANTHER" id="PTHR31610:SF0">
    <property type="entry name" value="SLC26A_SULP TRANSPORTER DOMAIN-CONTAINING PROTEIN"/>
    <property type="match status" value="1"/>
</dbReference>
<feature type="transmembrane region" description="Helical" evidence="1">
    <location>
        <begin position="186"/>
        <end position="205"/>
    </location>
</feature>
<feature type="transmembrane region" description="Helical" evidence="1">
    <location>
        <begin position="161"/>
        <end position="180"/>
    </location>
</feature>
<feature type="transmembrane region" description="Helical" evidence="1">
    <location>
        <begin position="217"/>
        <end position="236"/>
    </location>
</feature>
<feature type="transmembrane region" description="Helical" evidence="1">
    <location>
        <begin position="91"/>
        <end position="112"/>
    </location>
</feature>
<evidence type="ECO:0000256" key="1">
    <source>
        <dbReference type="SAM" id="Phobius"/>
    </source>
</evidence>
<name>A0A1G7BBG8_9PROT</name>
<accession>A0A1G7BBG8</accession>
<protein>
    <submittedName>
        <fullName evidence="2">Putative MFS transporter, AGZA family, xanthine/uracil permease</fullName>
    </submittedName>
</protein>
<gene>
    <name evidence="2" type="ORF">SAMN04488071_2444</name>
</gene>
<dbReference type="AlphaFoldDB" id="A0A1G7BBG8"/>
<dbReference type="STRING" id="637679.GCA_001550055_03609"/>
<dbReference type="Proteomes" id="UP000183685">
    <property type="component" value="Unassembled WGS sequence"/>
</dbReference>